<dbReference type="SUPFAM" id="SSF53335">
    <property type="entry name" value="S-adenosyl-L-methionine-dependent methyltransferases"/>
    <property type="match status" value="1"/>
</dbReference>
<dbReference type="EC" id="2.1.1.37" evidence="1"/>
<organism evidence="8 9">
    <name type="scientific">Sphingobacterium paludis</name>
    <dbReference type="NCBI Taxonomy" id="1476465"/>
    <lineage>
        <taxon>Bacteria</taxon>
        <taxon>Pseudomonadati</taxon>
        <taxon>Bacteroidota</taxon>
        <taxon>Sphingobacteriia</taxon>
        <taxon>Sphingobacteriales</taxon>
        <taxon>Sphingobacteriaceae</taxon>
        <taxon>Sphingobacterium</taxon>
    </lineage>
</organism>
<dbReference type="InterPro" id="IPR029063">
    <property type="entry name" value="SAM-dependent_MTases_sf"/>
</dbReference>
<sequence length="300" mass="34088">MYKPTTKGYFSGIGIFEIGLQEAGLNFVQSLDIDKGATAIMKMNPQYFSHNIITEDIKDMLVTPQTKSDVVIGTYPCTKYSDIGDIHGVRTGDELYLHFFRHVAIEQPEAYVLENVPGMMKFPVVVEAMTKLPQYYVQVFCPVNALNWLPQDRKRVIIIGTKKPFNFRQPDNVRRTTVKDILEKNPRLSIPKNVYARVNGAYRDKPIIVDPSNSNSFAPTCVAHYSKDQGTRLVVDKNFVGGLRPFTVREYARLQGVPDDFVFPTHGDGSDIKKNFMYIGNGVPREMGIWAGKELMRYFN</sequence>
<gene>
    <name evidence="8" type="ORF">B0I21_103251</name>
</gene>
<dbReference type="Gene3D" id="3.40.50.150">
    <property type="entry name" value="Vaccinia Virus protein VP39"/>
    <property type="match status" value="1"/>
</dbReference>
<dbReference type="PANTHER" id="PTHR10629:SF52">
    <property type="entry name" value="DNA (CYTOSINE-5)-METHYLTRANSFERASE 1"/>
    <property type="match status" value="1"/>
</dbReference>
<evidence type="ECO:0000256" key="5">
    <source>
        <dbReference type="ARBA" id="ARBA00022747"/>
    </source>
</evidence>
<dbReference type="OrthoDB" id="32195at2"/>
<dbReference type="GO" id="GO:0009307">
    <property type="term" value="P:DNA restriction-modification system"/>
    <property type="evidence" value="ECO:0007669"/>
    <property type="project" value="UniProtKB-KW"/>
</dbReference>
<dbReference type="Proteomes" id="UP000294752">
    <property type="component" value="Unassembled WGS sequence"/>
</dbReference>
<dbReference type="PROSITE" id="PS51679">
    <property type="entry name" value="SAM_MT_C5"/>
    <property type="match status" value="1"/>
</dbReference>
<dbReference type="GO" id="GO:0032259">
    <property type="term" value="P:methylation"/>
    <property type="evidence" value="ECO:0007669"/>
    <property type="project" value="UniProtKB-KW"/>
</dbReference>
<keyword evidence="3 7" id="KW-0808">Transferase</keyword>
<dbReference type="InterPro" id="IPR018117">
    <property type="entry name" value="C5_DNA_meth_AS"/>
</dbReference>
<protein>
    <recommendedName>
        <fullName evidence="1">DNA (cytosine-5-)-methyltransferase</fullName>
        <ecNumber evidence="1">2.1.1.37</ecNumber>
    </recommendedName>
</protein>
<evidence type="ECO:0000256" key="4">
    <source>
        <dbReference type="ARBA" id="ARBA00022691"/>
    </source>
</evidence>
<dbReference type="PANTHER" id="PTHR10629">
    <property type="entry name" value="CYTOSINE-SPECIFIC METHYLTRANSFERASE"/>
    <property type="match status" value="1"/>
</dbReference>
<dbReference type="PRINTS" id="PR00105">
    <property type="entry name" value="C5METTRFRASE"/>
</dbReference>
<dbReference type="InterPro" id="IPR050390">
    <property type="entry name" value="C5-Methyltransferase"/>
</dbReference>
<dbReference type="Gene3D" id="3.90.120.10">
    <property type="entry name" value="DNA Methylase, subunit A, domain 2"/>
    <property type="match status" value="1"/>
</dbReference>
<keyword evidence="9" id="KW-1185">Reference proteome</keyword>
<dbReference type="Pfam" id="PF00145">
    <property type="entry name" value="DNA_methylase"/>
    <property type="match status" value="1"/>
</dbReference>
<evidence type="ECO:0000256" key="1">
    <source>
        <dbReference type="ARBA" id="ARBA00011975"/>
    </source>
</evidence>
<dbReference type="GO" id="GO:0003886">
    <property type="term" value="F:DNA (cytosine-5-)-methyltransferase activity"/>
    <property type="evidence" value="ECO:0007669"/>
    <property type="project" value="UniProtKB-EC"/>
</dbReference>
<keyword evidence="2 7" id="KW-0489">Methyltransferase</keyword>
<dbReference type="EMBL" id="SNZV01000003">
    <property type="protein sequence ID" value="TDS14752.1"/>
    <property type="molecule type" value="Genomic_DNA"/>
</dbReference>
<comment type="caution">
    <text evidence="8">The sequence shown here is derived from an EMBL/GenBank/DDBJ whole genome shotgun (WGS) entry which is preliminary data.</text>
</comment>
<dbReference type="PROSITE" id="PS00094">
    <property type="entry name" value="C5_MTASE_1"/>
    <property type="match status" value="1"/>
</dbReference>
<evidence type="ECO:0000313" key="9">
    <source>
        <dbReference type="Proteomes" id="UP000294752"/>
    </source>
</evidence>
<evidence type="ECO:0000256" key="7">
    <source>
        <dbReference type="PROSITE-ProRule" id="PRU01016"/>
    </source>
</evidence>
<accession>A0A4R7D373</accession>
<keyword evidence="4 7" id="KW-0949">S-adenosyl-L-methionine</keyword>
<name>A0A4R7D373_9SPHI</name>
<dbReference type="InterPro" id="IPR001525">
    <property type="entry name" value="C5_MeTfrase"/>
</dbReference>
<evidence type="ECO:0000313" key="8">
    <source>
        <dbReference type="EMBL" id="TDS14752.1"/>
    </source>
</evidence>
<keyword evidence="5" id="KW-0680">Restriction system</keyword>
<proteinExistence type="inferred from homology"/>
<dbReference type="GO" id="GO:0044027">
    <property type="term" value="P:negative regulation of gene expression via chromosomal CpG island methylation"/>
    <property type="evidence" value="ECO:0007669"/>
    <property type="project" value="TreeGrafter"/>
</dbReference>
<dbReference type="RefSeq" id="WP_133639793.1">
    <property type="nucleotide sequence ID" value="NZ_SNZV01000003.1"/>
</dbReference>
<evidence type="ECO:0000256" key="6">
    <source>
        <dbReference type="ARBA" id="ARBA00047422"/>
    </source>
</evidence>
<feature type="active site" evidence="7">
    <location>
        <position position="77"/>
    </location>
</feature>
<comment type="catalytic activity">
    <reaction evidence="6">
        <text>a 2'-deoxycytidine in DNA + S-adenosyl-L-methionine = a 5-methyl-2'-deoxycytidine in DNA + S-adenosyl-L-homocysteine + H(+)</text>
        <dbReference type="Rhea" id="RHEA:13681"/>
        <dbReference type="Rhea" id="RHEA-COMP:11369"/>
        <dbReference type="Rhea" id="RHEA-COMP:11370"/>
        <dbReference type="ChEBI" id="CHEBI:15378"/>
        <dbReference type="ChEBI" id="CHEBI:57856"/>
        <dbReference type="ChEBI" id="CHEBI:59789"/>
        <dbReference type="ChEBI" id="CHEBI:85452"/>
        <dbReference type="ChEBI" id="CHEBI:85454"/>
        <dbReference type="EC" id="2.1.1.37"/>
    </reaction>
</comment>
<reference evidence="8 9" key="1">
    <citation type="submission" date="2019-03" db="EMBL/GenBank/DDBJ databases">
        <title>Genomic Encyclopedia of Type Strains, Phase III (KMG-III): the genomes of soil and plant-associated and newly described type strains.</title>
        <authorList>
            <person name="Whitman W."/>
        </authorList>
    </citation>
    <scope>NUCLEOTIDE SEQUENCE [LARGE SCALE GENOMIC DNA]</scope>
    <source>
        <strain evidence="8 9">CGMCC 1.12801</strain>
    </source>
</reference>
<dbReference type="GO" id="GO:0003677">
    <property type="term" value="F:DNA binding"/>
    <property type="evidence" value="ECO:0007669"/>
    <property type="project" value="TreeGrafter"/>
</dbReference>
<evidence type="ECO:0000256" key="2">
    <source>
        <dbReference type="ARBA" id="ARBA00022603"/>
    </source>
</evidence>
<dbReference type="AlphaFoldDB" id="A0A4R7D373"/>
<evidence type="ECO:0000256" key="3">
    <source>
        <dbReference type="ARBA" id="ARBA00022679"/>
    </source>
</evidence>
<comment type="similarity">
    <text evidence="7">Belongs to the class I-like SAM-binding methyltransferase superfamily. C5-methyltransferase family.</text>
</comment>